<organism evidence="1 2">
    <name type="scientific">Colletotrichum tanaceti</name>
    <dbReference type="NCBI Taxonomy" id="1306861"/>
    <lineage>
        <taxon>Eukaryota</taxon>
        <taxon>Fungi</taxon>
        <taxon>Dikarya</taxon>
        <taxon>Ascomycota</taxon>
        <taxon>Pezizomycotina</taxon>
        <taxon>Sordariomycetes</taxon>
        <taxon>Hypocreomycetidae</taxon>
        <taxon>Glomerellales</taxon>
        <taxon>Glomerellaceae</taxon>
        <taxon>Colletotrichum</taxon>
        <taxon>Colletotrichum destructivum species complex</taxon>
    </lineage>
</organism>
<comment type="caution">
    <text evidence="1">The sequence shown here is derived from an EMBL/GenBank/DDBJ whole genome shotgun (WGS) entry which is preliminary data.</text>
</comment>
<dbReference type="OrthoDB" id="9997739at2759"/>
<dbReference type="Proteomes" id="UP000310108">
    <property type="component" value="Unassembled WGS sequence"/>
</dbReference>
<dbReference type="STRING" id="1306861.A0A4U6XJV6"/>
<reference evidence="1 2" key="1">
    <citation type="journal article" date="2019" name="PLoS ONE">
        <title>Comparative genome analysis indicates high evolutionary potential of pathogenicity genes in Colletotrichum tanaceti.</title>
        <authorList>
            <person name="Lelwala R.V."/>
            <person name="Korhonen P.K."/>
            <person name="Young N.D."/>
            <person name="Scott J.B."/>
            <person name="Ades P.A."/>
            <person name="Gasser R.B."/>
            <person name="Taylor P.W.J."/>
        </authorList>
    </citation>
    <scope>NUCLEOTIDE SEQUENCE [LARGE SCALE GENOMIC DNA]</scope>
    <source>
        <strain evidence="1">BRIP57314</strain>
    </source>
</reference>
<dbReference type="AlphaFoldDB" id="A0A4U6XJV6"/>
<gene>
    <name evidence="1" type="ORF">CTA1_2988</name>
</gene>
<evidence type="ECO:0000313" key="2">
    <source>
        <dbReference type="Proteomes" id="UP000310108"/>
    </source>
</evidence>
<sequence length="123" mass="14225">MTHRLYSSPPEILRSDVSDFDPSSDLKSVNRIFENSCNHHIRVYIFADRYDVAELQQSCVHRIQNILLRVKLSEKGNWMLFDMIAFIFGKTMSGARLRKLFVQLCVANCGQIQNKPGYKDGIE</sequence>
<name>A0A4U6XJV6_9PEZI</name>
<accession>A0A4U6XJV6</accession>
<keyword evidence="2" id="KW-1185">Reference proteome</keyword>
<proteinExistence type="predicted"/>
<dbReference type="EMBL" id="PJEX01000076">
    <property type="protein sequence ID" value="TKW56161.1"/>
    <property type="molecule type" value="Genomic_DNA"/>
</dbReference>
<evidence type="ECO:0000313" key="1">
    <source>
        <dbReference type="EMBL" id="TKW56161.1"/>
    </source>
</evidence>
<protein>
    <submittedName>
        <fullName evidence="1">Uncharacterized protein</fullName>
    </submittedName>
</protein>